<name>A0AAV9Y246_9CRYT</name>
<evidence type="ECO:0000313" key="1">
    <source>
        <dbReference type="EMBL" id="KAK6591053.1"/>
    </source>
</evidence>
<keyword evidence="2" id="KW-1185">Reference proteome</keyword>
<organism evidence="1 2">
    <name type="scientific">Cryptosporidium xiaoi</name>
    <dbReference type="NCBI Taxonomy" id="659607"/>
    <lineage>
        <taxon>Eukaryota</taxon>
        <taxon>Sar</taxon>
        <taxon>Alveolata</taxon>
        <taxon>Apicomplexa</taxon>
        <taxon>Conoidasida</taxon>
        <taxon>Coccidia</taxon>
        <taxon>Eucoccidiorida</taxon>
        <taxon>Eimeriorina</taxon>
        <taxon>Cryptosporidiidae</taxon>
        <taxon>Cryptosporidium</taxon>
    </lineage>
</organism>
<evidence type="ECO:0000313" key="2">
    <source>
        <dbReference type="Proteomes" id="UP001311799"/>
    </source>
</evidence>
<accession>A0AAV9Y246</accession>
<comment type="caution">
    <text evidence="1">The sequence shown here is derived from an EMBL/GenBank/DDBJ whole genome shotgun (WGS) entry which is preliminary data.</text>
</comment>
<dbReference type="EMBL" id="JAWDEY010000002">
    <property type="protein sequence ID" value="KAK6591053.1"/>
    <property type="molecule type" value="Genomic_DNA"/>
</dbReference>
<proteinExistence type="predicted"/>
<dbReference type="AlphaFoldDB" id="A0AAV9Y246"/>
<protein>
    <submittedName>
        <fullName evidence="1">Uncharacterized protein</fullName>
    </submittedName>
</protein>
<dbReference type="Proteomes" id="UP001311799">
    <property type="component" value="Unassembled WGS sequence"/>
</dbReference>
<gene>
    <name evidence="1" type="ORF">RS030_111779</name>
</gene>
<sequence length="130" mass="14794">MSSNKLISLSKVSILDLLEIRGKHCQNQDKSNNIIKEMTSLENINQRIREVNKCHIVIEGERKSEDGLGIYKNSSLNENKIDECYFTNVNKYSVKEKGGNLGNRDSEKINTTFGLWSKIQNDIDSITSVK</sequence>
<reference evidence="1 2" key="1">
    <citation type="submission" date="2023-10" db="EMBL/GenBank/DDBJ databases">
        <title>Comparative genomics analysis reveals potential genetic determinants of host preference in Cryptosporidium xiaoi.</title>
        <authorList>
            <person name="Xiao L."/>
            <person name="Li J."/>
        </authorList>
    </citation>
    <scope>NUCLEOTIDE SEQUENCE [LARGE SCALE GENOMIC DNA]</scope>
    <source>
        <strain evidence="1 2">52996</strain>
    </source>
</reference>